<dbReference type="eggNOG" id="COG0741">
    <property type="taxonomic scope" value="Bacteria"/>
</dbReference>
<dbReference type="InterPro" id="IPR023346">
    <property type="entry name" value="Lysozyme-like_dom_sf"/>
</dbReference>
<feature type="region of interest" description="Disordered" evidence="2">
    <location>
        <begin position="352"/>
        <end position="377"/>
    </location>
</feature>
<reference evidence="4 5" key="1">
    <citation type="submission" date="2006-01" db="EMBL/GenBank/DDBJ databases">
        <title>Complete sequence of Rhodopseudomonas palustris HaA2.</title>
        <authorList>
            <consortium name="US DOE Joint Genome Institute"/>
            <person name="Copeland A."/>
            <person name="Lucas S."/>
            <person name="Lapidus A."/>
            <person name="Barry K."/>
            <person name="Detter J.C."/>
            <person name="Glavina T."/>
            <person name="Hammon N."/>
            <person name="Israni S."/>
            <person name="Pitluck S."/>
            <person name="Chain P."/>
            <person name="Malfatti S."/>
            <person name="Shin M."/>
            <person name="Vergez L."/>
            <person name="Schmutz J."/>
            <person name="Larimer F."/>
            <person name="Land M."/>
            <person name="Hauser L."/>
            <person name="Pelletier D.A."/>
            <person name="Kyrpides N."/>
            <person name="Anderson I."/>
            <person name="Oda Y."/>
            <person name="Harwood C.S."/>
            <person name="Richardson P."/>
        </authorList>
    </citation>
    <scope>NUCLEOTIDE SEQUENCE [LARGE SCALE GENOMIC DNA]</scope>
    <source>
        <strain evidence="4 5">HaA2</strain>
    </source>
</reference>
<dbReference type="OrthoDB" id="8477976at2"/>
<comment type="similarity">
    <text evidence="1">Belongs to the virb1 family.</text>
</comment>
<evidence type="ECO:0000256" key="1">
    <source>
        <dbReference type="ARBA" id="ARBA00009387"/>
    </source>
</evidence>
<name>Q2IY18_RHOP2</name>
<dbReference type="Pfam" id="PF01464">
    <property type="entry name" value="SLT"/>
    <property type="match status" value="1"/>
</dbReference>
<dbReference type="Gene3D" id="1.10.530.10">
    <property type="match status" value="1"/>
</dbReference>
<feature type="compositionally biased region" description="Low complexity" evidence="2">
    <location>
        <begin position="307"/>
        <end position="330"/>
    </location>
</feature>
<protein>
    <recommendedName>
        <fullName evidence="3">Transglycosylase SLT domain-containing protein</fullName>
    </recommendedName>
</protein>
<dbReference type="AlphaFoldDB" id="Q2IY18"/>
<keyword evidence="5" id="KW-1185">Reference proteome</keyword>
<evidence type="ECO:0000313" key="4">
    <source>
        <dbReference type="EMBL" id="ABD06892.1"/>
    </source>
</evidence>
<dbReference type="STRING" id="316058.RPB_2186"/>
<dbReference type="Proteomes" id="UP000008809">
    <property type="component" value="Chromosome"/>
</dbReference>
<evidence type="ECO:0000259" key="3">
    <source>
        <dbReference type="Pfam" id="PF01464"/>
    </source>
</evidence>
<dbReference type="CAZy" id="GH23">
    <property type="family name" value="Glycoside Hydrolase Family 23"/>
</dbReference>
<sequence length="377" mass="38237">MSAEIASSAVSLVDPARAKIAGAIKQASGSTGASFEYLLTTAKMESNFNPQAAASTSSAKGLFQFIDQTWLGTVKEAGGQLGYGDYADAISKSASGSYSVSDPATRQAIMDLRNDPVVSSAMAGALTQSNSFKLTGALGRRPSDSELYMAHFMGVGGASKLISAAQDTPNASAAAMFPNAAAANQSIFYDRSGNARSVAQVYDNLNSRYNAAANSSATQTALASAGGTASVSGAAMVLASARSVDNAAYLSSFPDARTVEAVGAVSSVDATASSTRQSAEPMFRTLFLGGDRSEPVSPAVRELWSNATGASSTSTDAASRAATSGASSTTMSYAPAAATAPTDFGLVDPSAALSTTPNIRPPRTLDLFSDRNGTYAS</sequence>
<dbReference type="HOGENOM" id="CLU_062432_2_0_5"/>
<proteinExistence type="inferred from homology"/>
<evidence type="ECO:0000313" key="5">
    <source>
        <dbReference type="Proteomes" id="UP000008809"/>
    </source>
</evidence>
<feature type="domain" description="Transglycosylase SLT" evidence="3">
    <location>
        <begin position="24"/>
        <end position="78"/>
    </location>
</feature>
<dbReference type="EMBL" id="CP000250">
    <property type="protein sequence ID" value="ABD06892.1"/>
    <property type="molecule type" value="Genomic_DNA"/>
</dbReference>
<evidence type="ECO:0000256" key="2">
    <source>
        <dbReference type="SAM" id="MobiDB-lite"/>
    </source>
</evidence>
<organism evidence="4 5">
    <name type="scientific">Rhodopseudomonas palustris (strain HaA2)</name>
    <dbReference type="NCBI Taxonomy" id="316058"/>
    <lineage>
        <taxon>Bacteria</taxon>
        <taxon>Pseudomonadati</taxon>
        <taxon>Pseudomonadota</taxon>
        <taxon>Alphaproteobacteria</taxon>
        <taxon>Hyphomicrobiales</taxon>
        <taxon>Nitrobacteraceae</taxon>
        <taxon>Rhodopseudomonas</taxon>
    </lineage>
</organism>
<dbReference type="KEGG" id="rpb:RPB_2186"/>
<dbReference type="SUPFAM" id="SSF53955">
    <property type="entry name" value="Lysozyme-like"/>
    <property type="match status" value="1"/>
</dbReference>
<dbReference type="InterPro" id="IPR008258">
    <property type="entry name" value="Transglycosylase_SLT_dom_1"/>
</dbReference>
<dbReference type="RefSeq" id="WP_011441079.1">
    <property type="nucleotide sequence ID" value="NC_007778.1"/>
</dbReference>
<gene>
    <name evidence="4" type="ordered locus">RPB_2186</name>
</gene>
<accession>Q2IY18</accession>
<feature type="region of interest" description="Disordered" evidence="2">
    <location>
        <begin position="306"/>
        <end position="330"/>
    </location>
</feature>